<dbReference type="EMBL" id="CAJNNW010003201">
    <property type="protein sequence ID" value="CAE8645159.1"/>
    <property type="molecule type" value="Genomic_DNA"/>
</dbReference>
<feature type="non-terminal residue" evidence="1">
    <location>
        <position position="170"/>
    </location>
</feature>
<proteinExistence type="predicted"/>
<accession>A0A813I0T1</accession>
<feature type="non-terminal residue" evidence="1">
    <location>
        <position position="1"/>
    </location>
</feature>
<dbReference type="Proteomes" id="UP000626109">
    <property type="component" value="Unassembled WGS sequence"/>
</dbReference>
<name>A0A813I0T1_POLGL</name>
<evidence type="ECO:0000313" key="2">
    <source>
        <dbReference type="Proteomes" id="UP000626109"/>
    </source>
</evidence>
<comment type="caution">
    <text evidence="1">The sequence shown here is derived from an EMBL/GenBank/DDBJ whole genome shotgun (WGS) entry which is preliminary data.</text>
</comment>
<gene>
    <name evidence="1" type="ORF">PGLA2088_LOCUS3669</name>
</gene>
<dbReference type="AlphaFoldDB" id="A0A813I0T1"/>
<organism evidence="1 2">
    <name type="scientific">Polarella glacialis</name>
    <name type="common">Dinoflagellate</name>
    <dbReference type="NCBI Taxonomy" id="89957"/>
    <lineage>
        <taxon>Eukaryota</taxon>
        <taxon>Sar</taxon>
        <taxon>Alveolata</taxon>
        <taxon>Dinophyceae</taxon>
        <taxon>Suessiales</taxon>
        <taxon>Suessiaceae</taxon>
        <taxon>Polarella</taxon>
    </lineage>
</organism>
<evidence type="ECO:0000313" key="1">
    <source>
        <dbReference type="EMBL" id="CAE8645159.1"/>
    </source>
</evidence>
<protein>
    <submittedName>
        <fullName evidence="1">Uncharacterized protein</fullName>
    </submittedName>
</protein>
<sequence>ASTTVFRHFSAWTRDWTKNTCEPVPRVAGGGLRNNFAGYVGMRLLVHRPVWIASIGRWRCDGDNQSHTLVLVGEGVQQSIELTSNVLPDDAGFAFAHLPEIELRPGVYDVLTLESAGGDYWLDEGTNFEVEDWASVVSSVYGTSLQALVQGSRHATYGPVNLRLQSQVNL</sequence>
<reference evidence="1" key="1">
    <citation type="submission" date="2021-02" db="EMBL/GenBank/DDBJ databases">
        <authorList>
            <person name="Dougan E. K."/>
            <person name="Rhodes N."/>
            <person name="Thang M."/>
            <person name="Chan C."/>
        </authorList>
    </citation>
    <scope>NUCLEOTIDE SEQUENCE</scope>
</reference>